<comment type="caution">
    <text evidence="8">The sequence shown here is derived from an EMBL/GenBank/DDBJ whole genome shotgun (WGS) entry which is preliminary data.</text>
</comment>
<keyword evidence="9" id="KW-1185">Reference proteome</keyword>
<keyword evidence="5 6" id="KW-0472">Membrane</keyword>
<feature type="domain" description="GOST seven transmembrane" evidence="7">
    <location>
        <begin position="2"/>
        <end position="245"/>
    </location>
</feature>
<dbReference type="InterPro" id="IPR009637">
    <property type="entry name" value="GPR107/GPR108-like"/>
</dbReference>
<dbReference type="PANTHER" id="PTHR21229:SF2">
    <property type="entry name" value="RE59932P"/>
    <property type="match status" value="1"/>
</dbReference>
<feature type="transmembrane region" description="Helical" evidence="6">
    <location>
        <begin position="70"/>
        <end position="94"/>
    </location>
</feature>
<accession>A0AAV6K494</accession>
<feature type="transmembrane region" description="Helical" evidence="6">
    <location>
        <begin position="135"/>
        <end position="157"/>
    </location>
</feature>
<dbReference type="Proteomes" id="UP000823749">
    <property type="component" value="Chromosome 5"/>
</dbReference>
<feature type="transmembrane region" description="Helical" evidence="6">
    <location>
        <begin position="218"/>
        <end position="239"/>
    </location>
</feature>
<evidence type="ECO:0000259" key="7">
    <source>
        <dbReference type="Pfam" id="PF06814"/>
    </source>
</evidence>
<organism evidence="8 9">
    <name type="scientific">Rhododendron griersonianum</name>
    <dbReference type="NCBI Taxonomy" id="479676"/>
    <lineage>
        <taxon>Eukaryota</taxon>
        <taxon>Viridiplantae</taxon>
        <taxon>Streptophyta</taxon>
        <taxon>Embryophyta</taxon>
        <taxon>Tracheophyta</taxon>
        <taxon>Spermatophyta</taxon>
        <taxon>Magnoliopsida</taxon>
        <taxon>eudicotyledons</taxon>
        <taxon>Gunneridae</taxon>
        <taxon>Pentapetalae</taxon>
        <taxon>asterids</taxon>
        <taxon>Ericales</taxon>
        <taxon>Ericaceae</taxon>
        <taxon>Ericoideae</taxon>
        <taxon>Rhodoreae</taxon>
        <taxon>Rhododendron</taxon>
    </lineage>
</organism>
<feature type="transmembrane region" description="Helical" evidence="6">
    <location>
        <begin position="31"/>
        <end position="50"/>
    </location>
</feature>
<feature type="transmembrane region" description="Helical" evidence="6">
    <location>
        <begin position="106"/>
        <end position="123"/>
    </location>
</feature>
<dbReference type="Pfam" id="PF06814">
    <property type="entry name" value="GOST_TM"/>
    <property type="match status" value="1"/>
</dbReference>
<evidence type="ECO:0000256" key="6">
    <source>
        <dbReference type="SAM" id="Phobius"/>
    </source>
</evidence>
<keyword evidence="2 6" id="KW-0812">Transmembrane</keyword>
<reference evidence="8" key="1">
    <citation type="submission" date="2020-08" db="EMBL/GenBank/DDBJ databases">
        <title>Plant Genome Project.</title>
        <authorList>
            <person name="Zhang R.-G."/>
        </authorList>
    </citation>
    <scope>NUCLEOTIDE SEQUENCE</scope>
    <source>
        <strain evidence="8">WSP0</strain>
        <tissue evidence="8">Leaf</tissue>
    </source>
</reference>
<dbReference type="AlphaFoldDB" id="A0AAV6K494"/>
<dbReference type="PANTHER" id="PTHR21229">
    <property type="entry name" value="LUNG SEVEN TRANSMEMBRANE RECEPTOR"/>
    <property type="match status" value="1"/>
</dbReference>
<evidence type="ECO:0000313" key="9">
    <source>
        <dbReference type="Proteomes" id="UP000823749"/>
    </source>
</evidence>
<gene>
    <name evidence="8" type="ORF">RHGRI_013035</name>
</gene>
<proteinExistence type="predicted"/>
<dbReference type="GO" id="GO:0005794">
    <property type="term" value="C:Golgi apparatus"/>
    <property type="evidence" value="ECO:0007669"/>
    <property type="project" value="TreeGrafter"/>
</dbReference>
<feature type="transmembrane region" description="Helical" evidence="6">
    <location>
        <begin position="6"/>
        <end position="22"/>
    </location>
</feature>
<evidence type="ECO:0000313" key="8">
    <source>
        <dbReference type="EMBL" id="KAG5547228.1"/>
    </source>
</evidence>
<keyword evidence="3" id="KW-0732">Signal</keyword>
<feature type="transmembrane region" description="Helical" evidence="6">
    <location>
        <begin position="184"/>
        <end position="203"/>
    </location>
</feature>
<comment type="subcellular location">
    <subcellularLocation>
        <location evidence="1">Membrane</location>
        <topology evidence="1">Multi-pass membrane protein</topology>
    </subcellularLocation>
</comment>
<protein>
    <recommendedName>
        <fullName evidence="7">GOST seven transmembrane domain-containing protein</fullName>
    </recommendedName>
</protein>
<dbReference type="GO" id="GO:0016020">
    <property type="term" value="C:membrane"/>
    <property type="evidence" value="ECO:0007669"/>
    <property type="project" value="UniProtKB-SubCell"/>
</dbReference>
<sequence>MMYFVFSVLYLPFLALWLYVCYNNSSFVRKIHILMVILVVMKSLNLLFVAEDKHYIKVTGTPHGWDLWFYLFHFLRALLLVTVIMLIGTGWTILKPTLHAEDKETLAVGVTIQVFASIAHVYIDEIGPSNSTYLYLTLALFVVDFIGFTIVFVPIFSMMKTLKEATKTDGTAARDLGKMRLLSYFNRCVLAFWQVKWFAWIYVTGFSSDTDEDCGLEWLIVIIEEIVALGFYIGMFYLFRPREKNEYLLFKMKRRLLLPFTGSLQIFEIRINHSGLYIRSCGEISYDSREFKHSLAVLGAEDRVSSTSNDLWGMESVRVESRIINSCK</sequence>
<dbReference type="EMBL" id="JACTNZ010000005">
    <property type="protein sequence ID" value="KAG5547228.1"/>
    <property type="molecule type" value="Genomic_DNA"/>
</dbReference>
<evidence type="ECO:0000256" key="2">
    <source>
        <dbReference type="ARBA" id="ARBA00022692"/>
    </source>
</evidence>
<evidence type="ECO:0000256" key="4">
    <source>
        <dbReference type="ARBA" id="ARBA00022989"/>
    </source>
</evidence>
<dbReference type="InterPro" id="IPR053937">
    <property type="entry name" value="GOST_TM"/>
</dbReference>
<evidence type="ECO:0000256" key="3">
    <source>
        <dbReference type="ARBA" id="ARBA00022729"/>
    </source>
</evidence>
<keyword evidence="4 6" id="KW-1133">Transmembrane helix</keyword>
<evidence type="ECO:0000256" key="1">
    <source>
        <dbReference type="ARBA" id="ARBA00004141"/>
    </source>
</evidence>
<evidence type="ECO:0000256" key="5">
    <source>
        <dbReference type="ARBA" id="ARBA00023136"/>
    </source>
</evidence>
<name>A0AAV6K494_9ERIC</name>